<accession>A0ABY5KN73</accession>
<evidence type="ECO:0008006" key="3">
    <source>
        <dbReference type="Google" id="ProtNLM"/>
    </source>
</evidence>
<name>A0ABY5KN73_9CELL</name>
<evidence type="ECO:0000313" key="1">
    <source>
        <dbReference type="EMBL" id="UUI71937.1"/>
    </source>
</evidence>
<protein>
    <recommendedName>
        <fullName evidence="3">DUF4258 domain-containing protein</fullName>
    </recommendedName>
</protein>
<gene>
    <name evidence="1" type="ORF">NP048_00210</name>
</gene>
<dbReference type="EMBL" id="CP101987">
    <property type="protein sequence ID" value="UUI71937.1"/>
    <property type="molecule type" value="Genomic_DNA"/>
</dbReference>
<proteinExistence type="predicted"/>
<dbReference type="RefSeq" id="WP_227576969.1">
    <property type="nucleotide sequence ID" value="NZ_CP101987.1"/>
</dbReference>
<evidence type="ECO:0000313" key="2">
    <source>
        <dbReference type="Proteomes" id="UP001316384"/>
    </source>
</evidence>
<keyword evidence="2" id="KW-1185">Reference proteome</keyword>
<dbReference type="Proteomes" id="UP001316384">
    <property type="component" value="Chromosome"/>
</dbReference>
<sequence>MITTEITCSDNKVRLAGEGAQPAPRRARITCPQMLRGWRFSRHAQSAVEARGFTPHEVIEACERPDVAMSANDYGYGRMRFVRGSVVVIAVPARSEIITVLLRTYDAWDNADARRVTGR</sequence>
<organism evidence="1 2">
    <name type="scientific">Cellulomonas xiejunii</name>
    <dbReference type="NCBI Taxonomy" id="2968083"/>
    <lineage>
        <taxon>Bacteria</taxon>
        <taxon>Bacillati</taxon>
        <taxon>Actinomycetota</taxon>
        <taxon>Actinomycetes</taxon>
        <taxon>Micrococcales</taxon>
        <taxon>Cellulomonadaceae</taxon>
        <taxon>Cellulomonas</taxon>
    </lineage>
</organism>
<reference evidence="1 2" key="1">
    <citation type="submission" date="2022-07" db="EMBL/GenBank/DDBJ databases">
        <title>Novel species in genus cellulomonas.</title>
        <authorList>
            <person name="Ye L."/>
        </authorList>
    </citation>
    <scope>NUCLEOTIDE SEQUENCE [LARGE SCALE GENOMIC DNA]</scope>
    <source>
        <strain evidence="2">zg-B89</strain>
    </source>
</reference>